<dbReference type="Gene3D" id="3.20.20.60">
    <property type="entry name" value="Phosphoenolpyruvate-binding domains"/>
    <property type="match status" value="1"/>
</dbReference>
<dbReference type="InterPro" id="IPR005000">
    <property type="entry name" value="Aldolase/citrate-lyase_domain"/>
</dbReference>
<dbReference type="SUPFAM" id="SSF51621">
    <property type="entry name" value="Phosphoenolpyruvate/pyruvate domain"/>
    <property type="match status" value="1"/>
</dbReference>
<dbReference type="GO" id="GO:0005737">
    <property type="term" value="C:cytoplasm"/>
    <property type="evidence" value="ECO:0007669"/>
    <property type="project" value="TreeGrafter"/>
</dbReference>
<dbReference type="RefSeq" id="WP_099306826.1">
    <property type="nucleotide sequence ID" value="NZ_PDVP01000007.1"/>
</dbReference>
<proteinExistence type="inferred from homology"/>
<evidence type="ECO:0000256" key="3">
    <source>
        <dbReference type="ARBA" id="ARBA00023239"/>
    </source>
</evidence>
<evidence type="ECO:0000313" key="6">
    <source>
        <dbReference type="Proteomes" id="UP000221168"/>
    </source>
</evidence>
<sequence length="262" mass="27408">MSRLTSLADRLRAGETLLSAWSSIPDPVTMEAVAATAFDTVVLDMQHGGHDDGSILRCLPAVISAGKPAIVRVPVGRFDMASRALDFGADAVIAPMINTIEDARTFAAAMKYPPVGGRSWGPTIGLARRGVTGGQSYLECANAQTLAFAMIETREAYAIADDILDVDGIDGVFVGPSDFSIAWSGGHRIDPLMDDMMEAIGDIAAKATARGKLSAIYAINPAICAKYEAMGYRLMAVATEGLYMAAGAAAMVGEARAAMKKG</sequence>
<dbReference type="InterPro" id="IPR050251">
    <property type="entry name" value="HpcH-HpaI_aldolase"/>
</dbReference>
<feature type="domain" description="HpcH/HpaI aldolase/citrate lyase" evidence="4">
    <location>
        <begin position="21"/>
        <end position="214"/>
    </location>
</feature>
<dbReference type="GO" id="GO:0046872">
    <property type="term" value="F:metal ion binding"/>
    <property type="evidence" value="ECO:0007669"/>
    <property type="project" value="UniProtKB-KW"/>
</dbReference>
<keyword evidence="2" id="KW-0479">Metal-binding</keyword>
<dbReference type="Proteomes" id="UP000221168">
    <property type="component" value="Unassembled WGS sequence"/>
</dbReference>
<comment type="caution">
    <text evidence="5">The sequence shown here is derived from an EMBL/GenBank/DDBJ whole genome shotgun (WGS) entry which is preliminary data.</text>
</comment>
<gene>
    <name evidence="5" type="ORF">CSC94_13230</name>
</gene>
<evidence type="ECO:0000259" key="4">
    <source>
        <dbReference type="Pfam" id="PF03328"/>
    </source>
</evidence>
<dbReference type="PANTHER" id="PTHR30502:SF0">
    <property type="entry name" value="PHOSPHOENOLPYRUVATE CARBOXYLASE FAMILY PROTEIN"/>
    <property type="match status" value="1"/>
</dbReference>
<keyword evidence="3" id="KW-0456">Lyase</keyword>
<dbReference type="GO" id="GO:0016832">
    <property type="term" value="F:aldehyde-lyase activity"/>
    <property type="evidence" value="ECO:0007669"/>
    <property type="project" value="TreeGrafter"/>
</dbReference>
<comment type="similarity">
    <text evidence="1">Belongs to the HpcH/HpaI aldolase family.</text>
</comment>
<protein>
    <submittedName>
        <fullName evidence="5">2,4-dihydroxyhept-2-ene-1,7-dioic acid aldolase</fullName>
    </submittedName>
</protein>
<dbReference type="OrthoDB" id="9802624at2"/>
<evidence type="ECO:0000313" key="5">
    <source>
        <dbReference type="EMBL" id="PHP66640.1"/>
    </source>
</evidence>
<evidence type="ECO:0000256" key="1">
    <source>
        <dbReference type="ARBA" id="ARBA00005568"/>
    </source>
</evidence>
<keyword evidence="6" id="KW-1185">Reference proteome</keyword>
<reference evidence="5 6" key="1">
    <citation type="submission" date="2017-10" db="EMBL/GenBank/DDBJ databases">
        <title>Sedimentibacterium mangrovi gen. nov., sp. nov., a novel member of family Phyllobacteriacea isolated from mangrove sediment.</title>
        <authorList>
            <person name="Liao H."/>
            <person name="Tian Y."/>
        </authorList>
    </citation>
    <scope>NUCLEOTIDE SEQUENCE [LARGE SCALE GENOMIC DNA]</scope>
    <source>
        <strain evidence="5 6">X9-2-2</strain>
    </source>
</reference>
<dbReference type="EMBL" id="PDVP01000007">
    <property type="protein sequence ID" value="PHP66640.1"/>
    <property type="molecule type" value="Genomic_DNA"/>
</dbReference>
<dbReference type="AlphaFoldDB" id="A0A2G1QMF2"/>
<evidence type="ECO:0000256" key="2">
    <source>
        <dbReference type="ARBA" id="ARBA00022723"/>
    </source>
</evidence>
<dbReference type="InterPro" id="IPR040442">
    <property type="entry name" value="Pyrv_kinase-like_dom_sf"/>
</dbReference>
<dbReference type="Pfam" id="PF03328">
    <property type="entry name" value="HpcH_HpaI"/>
    <property type="match status" value="1"/>
</dbReference>
<dbReference type="PANTHER" id="PTHR30502">
    <property type="entry name" value="2-KETO-3-DEOXY-L-RHAMNONATE ALDOLASE"/>
    <property type="match status" value="1"/>
</dbReference>
<dbReference type="InterPro" id="IPR015813">
    <property type="entry name" value="Pyrv/PenolPyrv_kinase-like_dom"/>
</dbReference>
<name>A0A2G1QMF2_9HYPH</name>
<organism evidence="5 6">
    <name type="scientific">Zhengella mangrovi</name>
    <dbReference type="NCBI Taxonomy" id="1982044"/>
    <lineage>
        <taxon>Bacteria</taxon>
        <taxon>Pseudomonadati</taxon>
        <taxon>Pseudomonadota</taxon>
        <taxon>Alphaproteobacteria</taxon>
        <taxon>Hyphomicrobiales</taxon>
        <taxon>Notoacmeibacteraceae</taxon>
        <taxon>Zhengella</taxon>
    </lineage>
</organism>
<accession>A0A2G1QMF2</accession>